<dbReference type="WBParaSite" id="TMUE_3000011158.1">
    <property type="protein sequence ID" value="TMUE_3000011158.1"/>
    <property type="gene ID" value="WBGene00286477"/>
</dbReference>
<evidence type="ECO:0000256" key="1">
    <source>
        <dbReference type="SAM" id="MobiDB-lite"/>
    </source>
</evidence>
<reference evidence="2" key="1">
    <citation type="submission" date="2013-11" db="EMBL/GenBank/DDBJ databases">
        <authorList>
            <person name="Aslett M."/>
        </authorList>
    </citation>
    <scope>NUCLEOTIDE SEQUENCE [LARGE SCALE GENOMIC DNA]</scope>
    <source>
        <strain evidence="2">Edinburgh</strain>
    </source>
</reference>
<evidence type="ECO:0000313" key="4">
    <source>
        <dbReference type="WBParaSite" id="TMUE_3000011250.1"/>
    </source>
</evidence>
<keyword evidence="2" id="KW-1185">Reference proteome</keyword>
<reference evidence="2" key="2">
    <citation type="submission" date="2014-03" db="EMBL/GenBank/DDBJ databases">
        <title>The whipworm genome and dual-species transcriptomics of an intimate host-pathogen interaction.</title>
        <authorList>
            <person name="Foth B.J."/>
            <person name="Tsai I.J."/>
            <person name="Reid A.J."/>
            <person name="Bancroft A.J."/>
            <person name="Nichol S."/>
            <person name="Tracey A."/>
            <person name="Holroyd N."/>
            <person name="Cotton J.A."/>
            <person name="Stanley E.J."/>
            <person name="Zarowiecki M."/>
            <person name="Liu J.Z."/>
            <person name="Huckvale T."/>
            <person name="Cooper P.J."/>
            <person name="Grencis R.K."/>
            <person name="Berriman M."/>
        </authorList>
    </citation>
    <scope>NUCLEOTIDE SEQUENCE [LARGE SCALE GENOMIC DNA]</scope>
    <source>
        <strain evidence="2">Edinburgh</strain>
    </source>
</reference>
<dbReference type="Proteomes" id="UP000046395">
    <property type="component" value="Unassembled WGS sequence"/>
</dbReference>
<name>A0A5S6QVH6_TRIMR</name>
<feature type="compositionally biased region" description="Basic and acidic residues" evidence="1">
    <location>
        <begin position="296"/>
        <end position="311"/>
    </location>
</feature>
<evidence type="ECO:0000313" key="2">
    <source>
        <dbReference type="Proteomes" id="UP000046395"/>
    </source>
</evidence>
<reference evidence="3 4" key="3">
    <citation type="submission" date="2019-12" db="UniProtKB">
        <authorList>
            <consortium name="WormBaseParasite"/>
        </authorList>
    </citation>
    <scope>IDENTIFICATION</scope>
</reference>
<sequence>MLIGYRSARSSPHQSTIRLCIVVPVNLHVDQLRTPLAVSRPLLARISACLKVKKRKHYAMGPTVAPGRGAPGAGGFRRRVHFLLTPGAKEVDNGGAFVDGGNGAAGNKPFSADVLKPMDHPEGQYATSSLANVASGELFYPAGLVDRKLPGNVTVSVKPGSSPQRVVQVGRETVRIRLRGRRRRILSSDSSGEEDEGEVEKKEQQKGPISECPSEVKPIVSCKVVPLSSVTSERTLTTLEKREERTAELSLSVVSQKTGSSVDHQQTLTPLTDAPEWDKATEAEPLAAPSGRPVKSHRDQVLEQNSSDERIQPGASDQTLPTALSRPQNLLAGFQRVALSTADKDDGMSMAMASPENCQRLSRCLTSETKSNERGVAMFMRQRQRADKYTIDEETPRRTPLPRSFAPAPIRPASTTINAAQPTKIRPDKLLESVRAAANRREKSSSSSGLYSRRSTSVEPDRHRWTGIISPYDFAIGAPSPPPTSLHELTNSQAKSVRFMNGPAVSSNATEPLYIQCYDRRSPVVDYSRAPIAPPSQSVGANFNSLPRGWKAYKAGLKASSLR</sequence>
<feature type="compositionally biased region" description="Polar residues" evidence="1">
    <location>
        <begin position="252"/>
        <end position="270"/>
    </location>
</feature>
<feature type="region of interest" description="Disordered" evidence="1">
    <location>
        <begin position="383"/>
        <end position="457"/>
    </location>
</feature>
<feature type="region of interest" description="Disordered" evidence="1">
    <location>
        <begin position="183"/>
        <end position="213"/>
    </location>
</feature>
<organism evidence="2 4">
    <name type="scientific">Trichuris muris</name>
    <name type="common">Mouse whipworm</name>
    <dbReference type="NCBI Taxonomy" id="70415"/>
    <lineage>
        <taxon>Eukaryota</taxon>
        <taxon>Metazoa</taxon>
        <taxon>Ecdysozoa</taxon>
        <taxon>Nematoda</taxon>
        <taxon>Enoplea</taxon>
        <taxon>Dorylaimia</taxon>
        <taxon>Trichinellida</taxon>
        <taxon>Trichuridae</taxon>
        <taxon>Trichuris</taxon>
    </lineage>
</organism>
<feature type="compositionally biased region" description="Basic and acidic residues" evidence="1">
    <location>
        <begin position="384"/>
        <end position="397"/>
    </location>
</feature>
<accession>A0A5S6QVH6</accession>
<feature type="compositionally biased region" description="Polar residues" evidence="1">
    <location>
        <begin position="315"/>
        <end position="327"/>
    </location>
</feature>
<protein>
    <submittedName>
        <fullName evidence="3 4">DUF4739 domain-containing protein</fullName>
    </submittedName>
</protein>
<proteinExistence type="predicted"/>
<dbReference type="AlphaFoldDB" id="A0A5S6QVH6"/>
<feature type="compositionally biased region" description="Low complexity" evidence="1">
    <location>
        <begin position="445"/>
        <end position="457"/>
    </location>
</feature>
<evidence type="ECO:0000313" key="3">
    <source>
        <dbReference type="WBParaSite" id="TMUE_3000011158.1"/>
    </source>
</evidence>
<dbReference type="WBParaSite" id="TMUE_3000011250.1">
    <property type="protein sequence ID" value="TMUE_3000011250.1"/>
    <property type="gene ID" value="WBGene00301244"/>
</dbReference>
<feature type="region of interest" description="Disordered" evidence="1">
    <location>
        <begin position="236"/>
        <end position="327"/>
    </location>
</feature>